<evidence type="ECO:0000256" key="3">
    <source>
        <dbReference type="ARBA" id="ARBA00022692"/>
    </source>
</evidence>
<feature type="transmembrane region" description="Helical" evidence="7">
    <location>
        <begin position="281"/>
        <end position="301"/>
    </location>
</feature>
<keyword evidence="4" id="KW-0677">Repeat</keyword>
<feature type="transmembrane region" description="Helical" evidence="7">
    <location>
        <begin position="62"/>
        <end position="80"/>
    </location>
</feature>
<dbReference type="CDD" id="cd01115">
    <property type="entry name" value="SLC13_permease"/>
    <property type="match status" value="1"/>
</dbReference>
<evidence type="ECO:0000313" key="9">
    <source>
        <dbReference type="EMBL" id="EEW97134.1"/>
    </source>
</evidence>
<protein>
    <submittedName>
        <fullName evidence="9">Transporter, DASS family</fullName>
    </submittedName>
</protein>
<evidence type="ECO:0000256" key="1">
    <source>
        <dbReference type="ARBA" id="ARBA00004141"/>
    </source>
</evidence>
<dbReference type="HOGENOM" id="CLU_005170_6_4_9"/>
<keyword evidence="2" id="KW-0813">Transport</keyword>
<accession>C9LNJ8</accession>
<dbReference type="InterPro" id="IPR004680">
    <property type="entry name" value="Cit_transptr-like_dom"/>
</dbReference>
<keyword evidence="6 7" id="KW-0472">Membrane</keyword>
<keyword evidence="10" id="KW-1185">Reference proteome</keyword>
<feature type="transmembrane region" description="Helical" evidence="7">
    <location>
        <begin position="241"/>
        <end position="269"/>
    </location>
</feature>
<comment type="subcellular location">
    <subcellularLocation>
        <location evidence="1">Membrane</location>
        <topology evidence="1">Multi-pass membrane protein</topology>
    </subcellularLocation>
</comment>
<feature type="transmembrane region" description="Helical" evidence="7">
    <location>
        <begin position="101"/>
        <end position="130"/>
    </location>
</feature>
<feature type="transmembrane region" description="Helical" evidence="7">
    <location>
        <begin position="321"/>
        <end position="340"/>
    </location>
</feature>
<evidence type="ECO:0000313" key="10">
    <source>
        <dbReference type="Proteomes" id="UP000004736"/>
    </source>
</evidence>
<proteinExistence type="predicted"/>
<feature type="transmembrane region" description="Helical" evidence="7">
    <location>
        <begin position="407"/>
        <end position="429"/>
    </location>
</feature>
<dbReference type="InterPro" id="IPR051679">
    <property type="entry name" value="DASS-Related_Transporters"/>
</dbReference>
<evidence type="ECO:0000259" key="8">
    <source>
        <dbReference type="Pfam" id="PF03600"/>
    </source>
</evidence>
<dbReference type="GO" id="GO:0005886">
    <property type="term" value="C:plasma membrane"/>
    <property type="evidence" value="ECO:0007669"/>
    <property type="project" value="TreeGrafter"/>
</dbReference>
<gene>
    <name evidence="9" type="ORF">GCWU000321_01121</name>
</gene>
<dbReference type="NCBIfam" id="TIGR00785">
    <property type="entry name" value="dass"/>
    <property type="match status" value="1"/>
</dbReference>
<name>C9LNJ8_9FIRM</name>
<dbReference type="AlphaFoldDB" id="C9LNJ8"/>
<dbReference type="PANTHER" id="PTHR43652:SF1">
    <property type="entry name" value="RESPONSE REGULATOR"/>
    <property type="match status" value="1"/>
</dbReference>
<feature type="transmembrane region" description="Helical" evidence="7">
    <location>
        <begin position="142"/>
        <end position="170"/>
    </location>
</feature>
<dbReference type="PROSITE" id="PS01271">
    <property type="entry name" value="NA_SULFATE"/>
    <property type="match status" value="1"/>
</dbReference>
<evidence type="ECO:0000256" key="2">
    <source>
        <dbReference type="ARBA" id="ARBA00022448"/>
    </source>
</evidence>
<sequence>MEMIMMMDPAVKCLCLLAVVAILFVTEKLPLAVTSVFAAIFCWLLGLVPIEQVFLGLADSTVVLFGGMFIVGAAMFYTGLAQDIGGQIVKLFGTGEIKLMVGIMVIAAVMSAFLSNTGTTACLIPVVIGICKEAHIPVSREMMPLAFAAGLGGTCTLIGTPPNIIANVALKAAGMGDLQFGFFEYAWIGVPITVAGILYMVFIGRHLLPKTDADDFNVDEVEQEIEANETSKTKKIICGMIMLGVIITMATGFVPLEIAAVIGALLCVITGCLSERQAYDSIDWVTIFLFAGMIPLASAMNTSGAGKLIAEYTVAALGGDPSPYVITAVLFILAVVLTQFMSNTASKALLCPVGIALAAQVGASPRAVLMAILIASSCAFASPVGTPPNTLVLGPGKYSFMDFVKCGTGLVVICLVVSIAVIPVVWPFFPN</sequence>
<dbReference type="Proteomes" id="UP000004736">
    <property type="component" value="Unassembled WGS sequence"/>
</dbReference>
<keyword evidence="3 7" id="KW-0812">Transmembrane</keyword>
<feature type="transmembrane region" description="Helical" evidence="7">
    <location>
        <begin position="182"/>
        <end position="202"/>
    </location>
</feature>
<feature type="domain" description="Citrate transporter-like" evidence="8">
    <location>
        <begin position="22"/>
        <end position="361"/>
    </location>
</feature>
<organism evidence="9 10">
    <name type="scientific">Dialister invisus DSM 15470</name>
    <dbReference type="NCBI Taxonomy" id="592028"/>
    <lineage>
        <taxon>Bacteria</taxon>
        <taxon>Bacillati</taxon>
        <taxon>Bacillota</taxon>
        <taxon>Negativicutes</taxon>
        <taxon>Veillonellales</taxon>
        <taxon>Veillonellaceae</taxon>
        <taxon>Dialister</taxon>
    </lineage>
</organism>
<dbReference type="GO" id="GO:0022857">
    <property type="term" value="F:transmembrane transporter activity"/>
    <property type="evidence" value="ECO:0007669"/>
    <property type="project" value="InterPro"/>
</dbReference>
<dbReference type="PANTHER" id="PTHR43652">
    <property type="entry name" value="BASIC AMINO ACID ANTIPORTER YFCC-RELATED"/>
    <property type="match status" value="1"/>
</dbReference>
<reference evidence="9" key="1">
    <citation type="submission" date="2009-09" db="EMBL/GenBank/DDBJ databases">
        <authorList>
            <person name="Weinstock G."/>
            <person name="Sodergren E."/>
            <person name="Clifton S."/>
            <person name="Fulton L."/>
            <person name="Fulton B."/>
            <person name="Courtney L."/>
            <person name="Fronick C."/>
            <person name="Harrison M."/>
            <person name="Strong C."/>
            <person name="Farmer C."/>
            <person name="Delahaunty K."/>
            <person name="Markovic C."/>
            <person name="Hall O."/>
            <person name="Minx P."/>
            <person name="Tomlinson C."/>
            <person name="Mitreva M."/>
            <person name="Nelson J."/>
            <person name="Hou S."/>
            <person name="Wollam A."/>
            <person name="Pepin K.H."/>
            <person name="Johnson M."/>
            <person name="Bhonagiri V."/>
            <person name="Nash W.E."/>
            <person name="Warren W."/>
            <person name="Chinwalla A."/>
            <person name="Mardis E.R."/>
            <person name="Wilson R.K."/>
        </authorList>
    </citation>
    <scope>NUCLEOTIDE SEQUENCE [LARGE SCALE GENOMIC DNA]</scope>
    <source>
        <strain evidence="9">DSM 15470</strain>
    </source>
</reference>
<keyword evidence="5 7" id="KW-1133">Transmembrane helix</keyword>
<dbReference type="eggNOG" id="COG1055">
    <property type="taxonomic scope" value="Bacteria"/>
</dbReference>
<dbReference type="InterPro" id="IPR031312">
    <property type="entry name" value="Na/sul_symport_CS"/>
</dbReference>
<dbReference type="EMBL" id="ACIM02000001">
    <property type="protein sequence ID" value="EEW97134.1"/>
    <property type="molecule type" value="Genomic_DNA"/>
</dbReference>
<evidence type="ECO:0000256" key="5">
    <source>
        <dbReference type="ARBA" id="ARBA00022989"/>
    </source>
</evidence>
<dbReference type="Pfam" id="PF03600">
    <property type="entry name" value="CitMHS"/>
    <property type="match status" value="1"/>
</dbReference>
<evidence type="ECO:0000256" key="6">
    <source>
        <dbReference type="ARBA" id="ARBA00023136"/>
    </source>
</evidence>
<dbReference type="InterPro" id="IPR001898">
    <property type="entry name" value="SLC13A/DASS"/>
</dbReference>
<evidence type="ECO:0000256" key="4">
    <source>
        <dbReference type="ARBA" id="ARBA00022737"/>
    </source>
</evidence>
<comment type="caution">
    <text evidence="9">The sequence shown here is derived from an EMBL/GenBank/DDBJ whole genome shotgun (WGS) entry which is preliminary data.</text>
</comment>
<evidence type="ECO:0000256" key="7">
    <source>
        <dbReference type="SAM" id="Phobius"/>
    </source>
</evidence>